<evidence type="ECO:0000256" key="14">
    <source>
        <dbReference type="ARBA" id="ARBA00050401"/>
    </source>
</evidence>
<accession>A0A1Y1QUZ6</accession>
<dbReference type="InterPro" id="IPR014032">
    <property type="entry name" value="Peptidase_A24A_bac"/>
</dbReference>
<protein>
    <recommendedName>
        <fullName evidence="16 18">Prepilin leader peptidase/N-methyltransferase</fullName>
        <ecNumber evidence="18">2.1.1.-</ecNumber>
        <ecNumber evidence="15 18">3.4.23.43</ecNumber>
    </recommendedName>
</protein>
<keyword evidence="10 18" id="KW-0378">Hydrolase</keyword>
<dbReference type="PRINTS" id="PR00864">
    <property type="entry name" value="PREPILNPTASE"/>
</dbReference>
<sequence>MELINLLSTSQTWLLVMVGLFSLLIGSFLNVVIYRLPIMLERQWKQDCQEWQNDAPAEVPTSDFNLVVPRSECPTCGHRISAWENIPVISYLFLRGKCAGCQTPISIQYPLIELATALLSVLVAWKTGYGAALPALLGFTWVLVALAMIDAKTMLLPDVLTYPLLWAGLLLNMDSLFTSLPNAVLGAVWGYLSLWLVFHLFRLLTGKEGMGYGDFKLLAALGAWGGWQILPFVIFAGSLLGAVFGIAWMIIKREKHSVPIPFGPWLAIAGFIALIWHAEILRYMTQMFMPF</sequence>
<evidence type="ECO:0000256" key="3">
    <source>
        <dbReference type="ARBA" id="ARBA00022475"/>
    </source>
</evidence>
<evidence type="ECO:0000256" key="7">
    <source>
        <dbReference type="ARBA" id="ARBA00022679"/>
    </source>
</evidence>
<keyword evidence="7 18" id="KW-0808">Transferase</keyword>
<evidence type="ECO:0000259" key="21">
    <source>
        <dbReference type="Pfam" id="PF06750"/>
    </source>
</evidence>
<evidence type="ECO:0000313" key="23">
    <source>
        <dbReference type="Proteomes" id="UP000192491"/>
    </source>
</evidence>
<keyword evidence="3" id="KW-1003">Cell membrane</keyword>
<keyword evidence="13 18" id="KW-0511">Multifunctional enzyme</keyword>
<evidence type="ECO:0000256" key="6">
    <source>
        <dbReference type="ARBA" id="ARBA00022670"/>
    </source>
</evidence>
<evidence type="ECO:0000256" key="13">
    <source>
        <dbReference type="ARBA" id="ARBA00023268"/>
    </source>
</evidence>
<keyword evidence="9 18" id="KW-0812">Transmembrane</keyword>
<evidence type="ECO:0000256" key="17">
    <source>
        <dbReference type="RuleBase" id="RU003793"/>
    </source>
</evidence>
<feature type="domain" description="Prepilin type IV endopeptidase peptidase" evidence="20">
    <location>
        <begin position="139"/>
        <end position="246"/>
    </location>
</feature>
<name>A0A1Y1QUZ6_9GAMM</name>
<evidence type="ECO:0000256" key="18">
    <source>
        <dbReference type="RuleBase" id="RU003794"/>
    </source>
</evidence>
<dbReference type="FunFam" id="1.20.120.1220:FF:000001">
    <property type="entry name" value="Type 4 prepilin-like proteins leader peptide-processing enzyme"/>
    <property type="match status" value="1"/>
</dbReference>
<comment type="similarity">
    <text evidence="2 17">Belongs to the peptidase A24 family.</text>
</comment>
<feature type="domain" description="Prepilin peptidase A24 N-terminal" evidence="21">
    <location>
        <begin position="20"/>
        <end position="126"/>
    </location>
</feature>
<keyword evidence="8" id="KW-0949">S-adenosyl-L-methionine</keyword>
<proteinExistence type="inferred from homology"/>
<dbReference type="PANTHER" id="PTHR30487:SF0">
    <property type="entry name" value="PREPILIN LEADER PEPTIDASE_N-METHYLTRANSFERASE-RELATED"/>
    <property type="match status" value="1"/>
</dbReference>
<dbReference type="AlphaFoldDB" id="A0A1Y1QUZ6"/>
<evidence type="ECO:0000256" key="4">
    <source>
        <dbReference type="ARBA" id="ARBA00022519"/>
    </source>
</evidence>
<evidence type="ECO:0000313" key="22">
    <source>
        <dbReference type="EMBL" id="OQX14416.1"/>
    </source>
</evidence>
<dbReference type="GO" id="GO:0004190">
    <property type="term" value="F:aspartic-type endopeptidase activity"/>
    <property type="evidence" value="ECO:0007669"/>
    <property type="project" value="UniProtKB-EC"/>
</dbReference>
<dbReference type="GO" id="GO:0008168">
    <property type="term" value="F:methyltransferase activity"/>
    <property type="evidence" value="ECO:0007669"/>
    <property type="project" value="UniProtKB-KW"/>
</dbReference>
<keyword evidence="6 18" id="KW-0645">Protease</keyword>
<feature type="transmembrane region" description="Helical" evidence="19">
    <location>
        <begin position="131"/>
        <end position="149"/>
    </location>
</feature>
<keyword evidence="4" id="KW-0997">Cell inner membrane</keyword>
<dbReference type="InterPro" id="IPR050882">
    <property type="entry name" value="Prepilin_peptidase/N-MTase"/>
</dbReference>
<evidence type="ECO:0000256" key="10">
    <source>
        <dbReference type="ARBA" id="ARBA00022801"/>
    </source>
</evidence>
<evidence type="ECO:0000256" key="2">
    <source>
        <dbReference type="ARBA" id="ARBA00005801"/>
    </source>
</evidence>
<evidence type="ECO:0000256" key="9">
    <source>
        <dbReference type="ARBA" id="ARBA00022692"/>
    </source>
</evidence>
<dbReference type="GO" id="GO:0006465">
    <property type="term" value="P:signal peptide processing"/>
    <property type="evidence" value="ECO:0007669"/>
    <property type="project" value="TreeGrafter"/>
</dbReference>
<comment type="catalytic activity">
    <reaction evidence="14 18">
        <text>Typically cleaves a -Gly-|-Phe- bond to release an N-terminal, basic peptide of 5-8 residues from type IV prepilin, and then N-methylates the new N-terminal amino group, the methyl donor being S-adenosyl-L-methionine.</text>
        <dbReference type="EC" id="3.4.23.43"/>
    </reaction>
</comment>
<feature type="transmembrane region" description="Helical" evidence="19">
    <location>
        <begin position="217"/>
        <end position="250"/>
    </location>
</feature>
<keyword evidence="12 19" id="KW-0472">Membrane</keyword>
<dbReference type="EC" id="2.1.1.-" evidence="18"/>
<dbReference type="Pfam" id="PF01478">
    <property type="entry name" value="Peptidase_A24"/>
    <property type="match status" value="1"/>
</dbReference>
<evidence type="ECO:0000256" key="11">
    <source>
        <dbReference type="ARBA" id="ARBA00022989"/>
    </source>
</evidence>
<evidence type="ECO:0000256" key="12">
    <source>
        <dbReference type="ARBA" id="ARBA00023136"/>
    </source>
</evidence>
<feature type="transmembrane region" description="Helical" evidence="19">
    <location>
        <begin position="262"/>
        <end position="281"/>
    </location>
</feature>
<evidence type="ECO:0000256" key="16">
    <source>
        <dbReference type="ARBA" id="ARBA00071870"/>
    </source>
</evidence>
<dbReference type="GO" id="GO:0005886">
    <property type="term" value="C:plasma membrane"/>
    <property type="evidence" value="ECO:0007669"/>
    <property type="project" value="UniProtKB-SubCell"/>
</dbReference>
<comment type="subcellular location">
    <subcellularLocation>
        <location evidence="1">Cell inner membrane</location>
        <topology evidence="1">Multi-pass membrane protein</topology>
    </subcellularLocation>
    <subcellularLocation>
        <location evidence="18">Cell membrane</location>
        <topology evidence="18">Multi-pass membrane protein</topology>
    </subcellularLocation>
</comment>
<dbReference type="EMBL" id="MTEJ01000029">
    <property type="protein sequence ID" value="OQX14416.1"/>
    <property type="molecule type" value="Genomic_DNA"/>
</dbReference>
<evidence type="ECO:0000256" key="15">
    <source>
        <dbReference type="ARBA" id="ARBA00067082"/>
    </source>
</evidence>
<evidence type="ECO:0000256" key="5">
    <source>
        <dbReference type="ARBA" id="ARBA00022603"/>
    </source>
</evidence>
<evidence type="ECO:0000256" key="1">
    <source>
        <dbReference type="ARBA" id="ARBA00004429"/>
    </source>
</evidence>
<reference evidence="22 23" key="1">
    <citation type="submission" date="2017-01" db="EMBL/GenBank/DDBJ databases">
        <title>Novel large sulfur bacteria in the metagenomes of groundwater-fed chemosynthetic microbial mats in the Lake Huron basin.</title>
        <authorList>
            <person name="Sharrar A.M."/>
            <person name="Flood B.E."/>
            <person name="Bailey J.V."/>
            <person name="Jones D.S."/>
            <person name="Biddanda B."/>
            <person name="Ruberg S.A."/>
            <person name="Marcus D.N."/>
            <person name="Dick G.J."/>
        </authorList>
    </citation>
    <scope>NUCLEOTIDE SEQUENCE [LARGE SCALE GENOMIC DNA]</scope>
    <source>
        <strain evidence="22">A8</strain>
    </source>
</reference>
<keyword evidence="5 18" id="KW-0489">Methyltransferase</keyword>
<comment type="function">
    <text evidence="18">Plays an essential role in type IV pili and type II pseudopili formation by proteolytically removing the leader sequence from substrate proteins and subsequently monomethylating the alpha-amino group of the newly exposed N-terminal phenylalanine.</text>
</comment>
<dbReference type="Proteomes" id="UP000192491">
    <property type="component" value="Unassembled WGS sequence"/>
</dbReference>
<dbReference type="Gene3D" id="1.20.120.1220">
    <property type="match status" value="1"/>
</dbReference>
<gene>
    <name evidence="22" type="ORF">BWK73_09480</name>
</gene>
<comment type="caution">
    <text evidence="22">The sequence shown here is derived from an EMBL/GenBank/DDBJ whole genome shotgun (WGS) entry which is preliminary data.</text>
</comment>
<organism evidence="22 23">
    <name type="scientific">Thiothrix lacustris</name>
    <dbReference type="NCBI Taxonomy" id="525917"/>
    <lineage>
        <taxon>Bacteria</taxon>
        <taxon>Pseudomonadati</taxon>
        <taxon>Pseudomonadota</taxon>
        <taxon>Gammaproteobacteria</taxon>
        <taxon>Thiotrichales</taxon>
        <taxon>Thiotrichaceae</taxon>
        <taxon>Thiothrix</taxon>
    </lineage>
</organism>
<feature type="transmembrane region" description="Helical" evidence="19">
    <location>
        <begin position="186"/>
        <end position="205"/>
    </location>
</feature>
<evidence type="ECO:0000259" key="20">
    <source>
        <dbReference type="Pfam" id="PF01478"/>
    </source>
</evidence>
<dbReference type="Pfam" id="PF06750">
    <property type="entry name" value="A24_N_bact"/>
    <property type="match status" value="1"/>
</dbReference>
<dbReference type="PANTHER" id="PTHR30487">
    <property type="entry name" value="TYPE 4 PREPILIN-LIKE PROTEINS LEADER PEPTIDE-PROCESSING ENZYME"/>
    <property type="match status" value="1"/>
</dbReference>
<dbReference type="EC" id="3.4.23.43" evidence="15 18"/>
<dbReference type="GO" id="GO:0032259">
    <property type="term" value="P:methylation"/>
    <property type="evidence" value="ECO:0007669"/>
    <property type="project" value="UniProtKB-KW"/>
</dbReference>
<dbReference type="InterPro" id="IPR010627">
    <property type="entry name" value="Prepilin_pept_A24_N"/>
</dbReference>
<feature type="transmembrane region" description="Helical" evidence="19">
    <location>
        <begin position="12"/>
        <end position="36"/>
    </location>
</feature>
<keyword evidence="11 19" id="KW-1133">Transmembrane helix</keyword>
<evidence type="ECO:0000256" key="8">
    <source>
        <dbReference type="ARBA" id="ARBA00022691"/>
    </source>
</evidence>
<evidence type="ECO:0000256" key="19">
    <source>
        <dbReference type="SAM" id="Phobius"/>
    </source>
</evidence>
<dbReference type="InterPro" id="IPR000045">
    <property type="entry name" value="Prepilin_IV_endopep_pep"/>
</dbReference>